<dbReference type="InterPro" id="IPR029055">
    <property type="entry name" value="Ntn_hydrolases_N"/>
</dbReference>
<dbReference type="NCBIfam" id="TIGR00066">
    <property type="entry name" value="g_glut_trans"/>
    <property type="match status" value="1"/>
</dbReference>
<protein>
    <recommendedName>
        <fullName evidence="2">Gamma-glutamyltransferase</fullName>
    </recommendedName>
</protein>
<dbReference type="Pfam" id="PF01019">
    <property type="entry name" value="G_glu_transpept"/>
    <property type="match status" value="1"/>
</dbReference>
<reference evidence="1" key="1">
    <citation type="submission" date="2018-05" db="EMBL/GenBank/DDBJ databases">
        <authorList>
            <person name="Lanie J.A."/>
            <person name="Ng W.-L."/>
            <person name="Kazmierczak K.M."/>
            <person name="Andrzejewski T.M."/>
            <person name="Davidsen T.M."/>
            <person name="Wayne K.J."/>
            <person name="Tettelin H."/>
            <person name="Glass J.I."/>
            <person name="Rusch D."/>
            <person name="Podicherti R."/>
            <person name="Tsui H.-C.T."/>
            <person name="Winkler M.E."/>
        </authorList>
    </citation>
    <scope>NUCLEOTIDE SEQUENCE</scope>
</reference>
<dbReference type="PANTHER" id="PTHR43881:SF1">
    <property type="entry name" value="GAMMA-GLUTAMYLTRANSPEPTIDASE (AFU_ORTHOLOGUE AFUA_4G13580)"/>
    <property type="match status" value="1"/>
</dbReference>
<dbReference type="PANTHER" id="PTHR43881">
    <property type="entry name" value="GAMMA-GLUTAMYLTRANSPEPTIDASE (AFU_ORTHOLOGUE AFUA_4G13580)"/>
    <property type="match status" value="1"/>
</dbReference>
<dbReference type="GO" id="GO:0006751">
    <property type="term" value="P:glutathione catabolic process"/>
    <property type="evidence" value="ECO:0007669"/>
    <property type="project" value="InterPro"/>
</dbReference>
<proteinExistence type="predicted"/>
<name>A0A382FH08_9ZZZZ</name>
<dbReference type="SUPFAM" id="SSF56235">
    <property type="entry name" value="N-terminal nucleophile aminohydrolases (Ntn hydrolases)"/>
    <property type="match status" value="1"/>
</dbReference>
<sequence length="525" mass="57266">ATAAAMRILDAGGNAFDAVVAGQAVLALVDPGGNGIGSDAVILIHDAKTGEVLSINAEGTAPQLATIEWYEEHNHGEIPVSDGLLSASIPAVVDAWYVLLDRWGTMTFAEVLQPAIEVAEEGFPLSERLASSIARSEKIRKYPTTMKVYWPDGRAPEAGEVFKNLDAANTLKKLVEAEAQNAGAGRHAALKAARDRFYKGDIARTMAAFFEEHDGLYRYEDFANYSVKVETPVSIDYRGYTVYKNPSANQGPAELFTLKLLEGYDLQALGHNSVEYIHTSAEALKLAMADREKYLGDMDFITIPYEGLLSEEYARERRTLIDPDRASFELRPGTPERFMGSSGLLDRPVHVNLEGEADHEGDTSYIAVVDKDRNMVSFEPSLHSGFGTGVVVGDLGFIFNCRGDYYSLVPGEANALEPGKRPRSTLQSTLVMKDGEPHMVLGSPGGDDQIQRTIQTLLNMVEFDMNVQQAIEAPRWSTRSFPASPFPHTMYPGDLSVEATVSEDVQNGLVAKGHDLTVRAAWSLG</sequence>
<feature type="non-terminal residue" evidence="1">
    <location>
        <position position="1"/>
    </location>
</feature>
<dbReference type="Gene3D" id="1.10.246.130">
    <property type="match status" value="1"/>
</dbReference>
<accession>A0A382FH08</accession>
<dbReference type="PRINTS" id="PR01210">
    <property type="entry name" value="GGTRANSPTASE"/>
</dbReference>
<gene>
    <name evidence="1" type="ORF">METZ01_LOCUS215222</name>
</gene>
<organism evidence="1">
    <name type="scientific">marine metagenome</name>
    <dbReference type="NCBI Taxonomy" id="408172"/>
    <lineage>
        <taxon>unclassified sequences</taxon>
        <taxon>metagenomes</taxon>
        <taxon>ecological metagenomes</taxon>
    </lineage>
</organism>
<dbReference type="AlphaFoldDB" id="A0A382FH08"/>
<dbReference type="InterPro" id="IPR043138">
    <property type="entry name" value="GGT_lsub"/>
</dbReference>
<evidence type="ECO:0000313" key="1">
    <source>
        <dbReference type="EMBL" id="SVB62368.1"/>
    </source>
</evidence>
<dbReference type="InterPro" id="IPR043137">
    <property type="entry name" value="GGT_ssub_C"/>
</dbReference>
<feature type="non-terminal residue" evidence="1">
    <location>
        <position position="525"/>
    </location>
</feature>
<dbReference type="InterPro" id="IPR000101">
    <property type="entry name" value="GGT_peptidase"/>
</dbReference>
<dbReference type="Gene3D" id="3.60.20.40">
    <property type="match status" value="1"/>
</dbReference>
<dbReference type="InterPro" id="IPR052896">
    <property type="entry name" value="GGT-like_enzyme"/>
</dbReference>
<dbReference type="EMBL" id="UINC01049967">
    <property type="protein sequence ID" value="SVB62368.1"/>
    <property type="molecule type" value="Genomic_DNA"/>
</dbReference>
<dbReference type="GO" id="GO:0036374">
    <property type="term" value="F:glutathione hydrolase activity"/>
    <property type="evidence" value="ECO:0007669"/>
    <property type="project" value="InterPro"/>
</dbReference>
<evidence type="ECO:0008006" key="2">
    <source>
        <dbReference type="Google" id="ProtNLM"/>
    </source>
</evidence>